<accession>A0ABV5BNC8</accession>
<sequence>MSAKILLRIAAFLLFFHVVGHSTGMITRKNKTNEAEISLMNRMAEVKVSIMGKETDRSYDDFYLGFGISLSFALFSFGILLWLLGSLGEKDPNFTKKLLSPILFVLVSFTTIDFLYFFPVPAFTCLLASVAIVGAIVRLGKEKS</sequence>
<keyword evidence="3" id="KW-1185">Reference proteome</keyword>
<dbReference type="NCBIfam" id="NF047765">
    <property type="entry name" value="LIC_13387_fam"/>
    <property type="match status" value="1"/>
</dbReference>
<feature type="transmembrane region" description="Helical" evidence="1">
    <location>
        <begin position="121"/>
        <end position="140"/>
    </location>
</feature>
<feature type="transmembrane region" description="Helical" evidence="1">
    <location>
        <begin position="62"/>
        <end position="86"/>
    </location>
</feature>
<keyword evidence="1" id="KW-1133">Transmembrane helix</keyword>
<protein>
    <submittedName>
        <fullName evidence="2">Uncharacterized protein</fullName>
    </submittedName>
</protein>
<evidence type="ECO:0000313" key="3">
    <source>
        <dbReference type="Proteomes" id="UP001580391"/>
    </source>
</evidence>
<dbReference type="RefSeq" id="WP_375517014.1">
    <property type="nucleotide sequence ID" value="NZ_JBHILI010000005.1"/>
</dbReference>
<comment type="caution">
    <text evidence="2">The sequence shown here is derived from an EMBL/GenBank/DDBJ whole genome shotgun (WGS) entry which is preliminary data.</text>
</comment>
<organism evidence="2 3">
    <name type="scientific">Leptospira wolffii</name>
    <dbReference type="NCBI Taxonomy" id="409998"/>
    <lineage>
        <taxon>Bacteria</taxon>
        <taxon>Pseudomonadati</taxon>
        <taxon>Spirochaetota</taxon>
        <taxon>Spirochaetia</taxon>
        <taxon>Leptospirales</taxon>
        <taxon>Leptospiraceae</taxon>
        <taxon>Leptospira</taxon>
    </lineage>
</organism>
<keyword evidence="1" id="KW-0472">Membrane</keyword>
<proteinExistence type="predicted"/>
<evidence type="ECO:0000256" key="1">
    <source>
        <dbReference type="SAM" id="Phobius"/>
    </source>
</evidence>
<keyword evidence="1" id="KW-0812">Transmembrane</keyword>
<reference evidence="2 3" key="1">
    <citation type="submission" date="2024-09" db="EMBL/GenBank/DDBJ databases">
        <title>Taxonomic and Genotyping Characterization of Leptospira Strains isolated from Multiple Sources in Colombia highlights the importance of intermediate species.</title>
        <authorList>
            <person name="Torres Higuera L."/>
            <person name="Rojas Tapias D."/>
            <person name="Jimenez Velasquez S."/>
            <person name="Renjifo Ibanez C."/>
        </authorList>
    </citation>
    <scope>NUCLEOTIDE SEQUENCE [LARGE SCALE GENOMIC DNA]</scope>
    <source>
        <strain evidence="2 3">Lep080</strain>
    </source>
</reference>
<dbReference type="Proteomes" id="UP001580391">
    <property type="component" value="Unassembled WGS sequence"/>
</dbReference>
<evidence type="ECO:0000313" key="2">
    <source>
        <dbReference type="EMBL" id="MFB5736660.1"/>
    </source>
</evidence>
<gene>
    <name evidence="2" type="ORF">ACE5IX_09090</name>
</gene>
<name>A0ABV5BNC8_9LEPT</name>
<dbReference type="InterPro" id="IPR058068">
    <property type="entry name" value="LIC_13387-like"/>
</dbReference>
<dbReference type="EMBL" id="JBHILJ010000004">
    <property type="protein sequence ID" value="MFB5736660.1"/>
    <property type="molecule type" value="Genomic_DNA"/>
</dbReference>